<dbReference type="InterPro" id="IPR036866">
    <property type="entry name" value="RibonucZ/Hydroxyglut_hydro"/>
</dbReference>
<dbReference type="Gene3D" id="3.60.15.10">
    <property type="entry name" value="Ribonuclease Z/Hydroxyacylglutathione hydrolase-like"/>
    <property type="match status" value="1"/>
</dbReference>
<dbReference type="InterPro" id="IPR044528">
    <property type="entry name" value="POD-like_MBL-fold"/>
</dbReference>
<name>A0A6I6LN59_STUST</name>
<keyword evidence="1" id="KW-0479">Metal-binding</keyword>
<accession>A0A6I6LN59</accession>
<dbReference type="AlphaFoldDB" id="A0A6I6LN59"/>
<dbReference type="PANTHER" id="PTHR43084">
    <property type="entry name" value="PERSULFIDE DIOXYGENASE ETHE1"/>
    <property type="match status" value="1"/>
</dbReference>
<reference evidence="3 4" key="1">
    <citation type="submission" date="2019-12" db="EMBL/GenBank/DDBJ databases">
        <title>Complete genome sequence of Pseudomonas stutzeri.</title>
        <authorList>
            <person name="Lim S.R."/>
            <person name="Kim J.H."/>
        </authorList>
    </citation>
    <scope>NUCLEOTIDE SEQUENCE [LARGE SCALE GENOMIC DNA]</scope>
    <source>
        <strain evidence="3 4">PM101005</strain>
    </source>
</reference>
<dbReference type="GO" id="GO:0016787">
    <property type="term" value="F:hydrolase activity"/>
    <property type="evidence" value="ECO:0007669"/>
    <property type="project" value="UniProtKB-KW"/>
</dbReference>
<protein>
    <submittedName>
        <fullName evidence="3">MBL fold metallo-hydrolase</fullName>
    </submittedName>
</protein>
<dbReference type="InterPro" id="IPR001279">
    <property type="entry name" value="Metallo-B-lactamas"/>
</dbReference>
<dbReference type="Pfam" id="PF00753">
    <property type="entry name" value="Lactamase_B"/>
    <property type="match status" value="1"/>
</dbReference>
<dbReference type="CDD" id="cd07724">
    <property type="entry name" value="POD-like_MBL-fold"/>
    <property type="match status" value="1"/>
</dbReference>
<dbReference type="RefSeq" id="WP_158187720.1">
    <property type="nucleotide sequence ID" value="NZ_CP046902.1"/>
</dbReference>
<dbReference type="Proteomes" id="UP000438983">
    <property type="component" value="Chromosome"/>
</dbReference>
<dbReference type="InterPro" id="IPR051682">
    <property type="entry name" value="Mito_Persulfide_Diox"/>
</dbReference>
<feature type="domain" description="Metallo-beta-lactamase" evidence="2">
    <location>
        <begin position="14"/>
        <end position="200"/>
    </location>
</feature>
<gene>
    <name evidence="3" type="ORF">GQA94_09155</name>
</gene>
<sequence>MRIDVHSFFDAITGTFSHLVHSPDQRQCAVIDAVLGFDPANGHTDTRLADEIAAHIQTRGLQLEWLLETHVHADHLSGASYLRDRLGGRIGISEKVRDVCAALADRYGPFVTEPYDYLFGDDEALRIGDLSVRALAVPGHTVADIAYEIDRQMVFVGDTLFAPDVGTARCDFPGGNAKILYRSIRRLLALPPDTRLFMCHDYPPSDRRPLAECSVAEQRALNIHVHDGISEEAFEVMRKARDATLAAPRLLVPSIRANLGAASPYRPME</sequence>
<dbReference type="GO" id="GO:0046872">
    <property type="term" value="F:metal ion binding"/>
    <property type="evidence" value="ECO:0007669"/>
    <property type="project" value="UniProtKB-KW"/>
</dbReference>
<dbReference type="EMBL" id="CP046902">
    <property type="protein sequence ID" value="QGZ30217.1"/>
    <property type="molecule type" value="Genomic_DNA"/>
</dbReference>
<evidence type="ECO:0000313" key="3">
    <source>
        <dbReference type="EMBL" id="QGZ30217.1"/>
    </source>
</evidence>
<dbReference type="PANTHER" id="PTHR43084:SF1">
    <property type="entry name" value="PERSULFIDE DIOXYGENASE ETHE1, MITOCHONDRIAL"/>
    <property type="match status" value="1"/>
</dbReference>
<evidence type="ECO:0000256" key="1">
    <source>
        <dbReference type="ARBA" id="ARBA00022723"/>
    </source>
</evidence>
<proteinExistence type="predicted"/>
<dbReference type="GO" id="GO:0006749">
    <property type="term" value="P:glutathione metabolic process"/>
    <property type="evidence" value="ECO:0007669"/>
    <property type="project" value="InterPro"/>
</dbReference>
<keyword evidence="3" id="KW-0378">Hydrolase</keyword>
<dbReference type="SMART" id="SM00849">
    <property type="entry name" value="Lactamase_B"/>
    <property type="match status" value="1"/>
</dbReference>
<evidence type="ECO:0000259" key="2">
    <source>
        <dbReference type="SMART" id="SM00849"/>
    </source>
</evidence>
<dbReference type="SUPFAM" id="SSF56281">
    <property type="entry name" value="Metallo-hydrolase/oxidoreductase"/>
    <property type="match status" value="1"/>
</dbReference>
<dbReference type="GO" id="GO:0070813">
    <property type="term" value="P:hydrogen sulfide metabolic process"/>
    <property type="evidence" value="ECO:0007669"/>
    <property type="project" value="TreeGrafter"/>
</dbReference>
<organism evidence="3 4">
    <name type="scientific">Stutzerimonas stutzeri</name>
    <name type="common">Pseudomonas stutzeri</name>
    <dbReference type="NCBI Taxonomy" id="316"/>
    <lineage>
        <taxon>Bacteria</taxon>
        <taxon>Pseudomonadati</taxon>
        <taxon>Pseudomonadota</taxon>
        <taxon>Gammaproteobacteria</taxon>
        <taxon>Pseudomonadales</taxon>
        <taxon>Pseudomonadaceae</taxon>
        <taxon>Stutzerimonas</taxon>
    </lineage>
</organism>
<dbReference type="GO" id="GO:0050313">
    <property type="term" value="F:sulfur dioxygenase activity"/>
    <property type="evidence" value="ECO:0007669"/>
    <property type="project" value="InterPro"/>
</dbReference>
<evidence type="ECO:0000313" key="4">
    <source>
        <dbReference type="Proteomes" id="UP000438983"/>
    </source>
</evidence>
<dbReference type="OrthoDB" id="9784009at2"/>